<gene>
    <name evidence="2" type="ORF">L21TH_2634</name>
</gene>
<keyword evidence="1" id="KW-0812">Transmembrane</keyword>
<evidence type="ECO:0000313" key="3">
    <source>
        <dbReference type="Proteomes" id="UP000013378"/>
    </source>
</evidence>
<proteinExistence type="predicted"/>
<dbReference type="Proteomes" id="UP000013378">
    <property type="component" value="Unassembled WGS sequence"/>
</dbReference>
<sequence length="48" mass="5544">MYVTSIIGIITSVRIETEKGFLLYFLLFILAILSTILLKKQIIKEKDI</sequence>
<name>R1ART5_9FIRM</name>
<keyword evidence="3" id="KW-1185">Reference proteome</keyword>
<keyword evidence="1" id="KW-0472">Membrane</keyword>
<accession>R1ART5</accession>
<comment type="caution">
    <text evidence="2">The sequence shown here is derived from an EMBL/GenBank/DDBJ whole genome shotgun (WGS) entry which is preliminary data.</text>
</comment>
<evidence type="ECO:0000256" key="1">
    <source>
        <dbReference type="SAM" id="Phobius"/>
    </source>
</evidence>
<reference evidence="2 3" key="1">
    <citation type="journal article" date="2015" name="Geomicrobiol. J.">
        <title>Caldisalinibacter kiritimatiensis gen. nov., sp. nov., a moderately thermohalophilic thiosulfate-reducing bacterium from a hypersaline microbial mat.</title>
        <authorList>
            <person name="Ben Hania W."/>
            <person name="Joseph M."/>
            <person name="Fiebig A."/>
            <person name="Bunk B."/>
            <person name="Klenk H.-P."/>
            <person name="Fardeau M.-L."/>
            <person name="Spring S."/>
        </authorList>
    </citation>
    <scope>NUCLEOTIDE SEQUENCE [LARGE SCALE GENOMIC DNA]</scope>
    <source>
        <strain evidence="2 3">L21-TH-D2</strain>
    </source>
</reference>
<protein>
    <submittedName>
        <fullName evidence="2">Uncharacterized protein</fullName>
    </submittedName>
</protein>
<organism evidence="2 3">
    <name type="scientific">Caldisalinibacter kiritimatiensis</name>
    <dbReference type="NCBI Taxonomy" id="1304284"/>
    <lineage>
        <taxon>Bacteria</taxon>
        <taxon>Bacillati</taxon>
        <taxon>Bacillota</taxon>
        <taxon>Tissierellia</taxon>
        <taxon>Tissierellales</taxon>
        <taxon>Thermohalobacteraceae</taxon>
        <taxon>Caldisalinibacter</taxon>
    </lineage>
</organism>
<dbReference type="STRING" id="1304284.L21TH_2634"/>
<dbReference type="EMBL" id="ARZA01000277">
    <property type="protein sequence ID" value="EOC99376.1"/>
    <property type="molecule type" value="Genomic_DNA"/>
</dbReference>
<keyword evidence="1" id="KW-1133">Transmembrane helix</keyword>
<feature type="transmembrane region" description="Helical" evidence="1">
    <location>
        <begin position="21"/>
        <end position="38"/>
    </location>
</feature>
<dbReference type="AlphaFoldDB" id="R1ART5"/>
<evidence type="ECO:0000313" key="2">
    <source>
        <dbReference type="EMBL" id="EOC99376.1"/>
    </source>
</evidence>